<accession>A0AAI9VG09</accession>
<evidence type="ECO:0000313" key="2">
    <source>
        <dbReference type="Proteomes" id="UP001239213"/>
    </source>
</evidence>
<dbReference type="AlphaFoldDB" id="A0AAI9VG09"/>
<dbReference type="Proteomes" id="UP001239213">
    <property type="component" value="Unassembled WGS sequence"/>
</dbReference>
<protein>
    <submittedName>
        <fullName evidence="1">Uncharacterized protein</fullName>
    </submittedName>
</protein>
<reference evidence="1" key="1">
    <citation type="submission" date="2016-11" db="EMBL/GenBank/DDBJ databases">
        <title>The genome sequence of Colletotrichum cuscutae.</title>
        <authorList>
            <person name="Baroncelli R."/>
        </authorList>
    </citation>
    <scope>NUCLEOTIDE SEQUENCE</scope>
    <source>
        <strain evidence="1">IMI 304802</strain>
    </source>
</reference>
<gene>
    <name evidence="1" type="ORF">CCUS01_03692</name>
</gene>
<evidence type="ECO:0000313" key="1">
    <source>
        <dbReference type="EMBL" id="KAK1487347.1"/>
    </source>
</evidence>
<comment type="caution">
    <text evidence="1">The sequence shown here is derived from an EMBL/GenBank/DDBJ whole genome shotgun (WGS) entry which is preliminary data.</text>
</comment>
<organism evidence="1 2">
    <name type="scientific">Colletotrichum cuscutae</name>
    <dbReference type="NCBI Taxonomy" id="1209917"/>
    <lineage>
        <taxon>Eukaryota</taxon>
        <taxon>Fungi</taxon>
        <taxon>Dikarya</taxon>
        <taxon>Ascomycota</taxon>
        <taxon>Pezizomycotina</taxon>
        <taxon>Sordariomycetes</taxon>
        <taxon>Hypocreomycetidae</taxon>
        <taxon>Glomerellales</taxon>
        <taxon>Glomerellaceae</taxon>
        <taxon>Colletotrichum</taxon>
        <taxon>Colletotrichum acutatum species complex</taxon>
    </lineage>
</organism>
<keyword evidence="2" id="KW-1185">Reference proteome</keyword>
<sequence>MCVPYRYLPLDVNKHIVSESVLTPYSLGRCLGNYLPSMLLPRRGEDGRIQWRRGEISAASGMKLFYLVLGMRGLPSVHRMVPYLLT</sequence>
<name>A0AAI9VG09_9PEZI</name>
<proteinExistence type="predicted"/>
<dbReference type="EMBL" id="MPDP01000057">
    <property type="protein sequence ID" value="KAK1487347.1"/>
    <property type="molecule type" value="Genomic_DNA"/>
</dbReference>